<gene>
    <name evidence="2" type="ORF">Prudu_001977</name>
</gene>
<dbReference type="AlphaFoldDB" id="A0A4Y1QPQ8"/>
<feature type="compositionally biased region" description="Polar residues" evidence="1">
    <location>
        <begin position="79"/>
        <end position="88"/>
    </location>
</feature>
<evidence type="ECO:0000256" key="1">
    <source>
        <dbReference type="SAM" id="MobiDB-lite"/>
    </source>
</evidence>
<organism evidence="2">
    <name type="scientific">Prunus dulcis</name>
    <name type="common">Almond</name>
    <name type="synonym">Amygdalus dulcis</name>
    <dbReference type="NCBI Taxonomy" id="3755"/>
    <lineage>
        <taxon>Eukaryota</taxon>
        <taxon>Viridiplantae</taxon>
        <taxon>Streptophyta</taxon>
        <taxon>Embryophyta</taxon>
        <taxon>Tracheophyta</taxon>
        <taxon>Spermatophyta</taxon>
        <taxon>Magnoliopsida</taxon>
        <taxon>eudicotyledons</taxon>
        <taxon>Gunneridae</taxon>
        <taxon>Pentapetalae</taxon>
        <taxon>rosids</taxon>
        <taxon>fabids</taxon>
        <taxon>Rosales</taxon>
        <taxon>Rosaceae</taxon>
        <taxon>Amygdaloideae</taxon>
        <taxon>Amygdaleae</taxon>
        <taxon>Prunus</taxon>
    </lineage>
</organism>
<reference evidence="2" key="1">
    <citation type="journal article" date="2019" name="Science">
        <title>Mutation of a bHLH transcription factor allowed almond domestication.</title>
        <authorList>
            <person name="Sanchez-Perez R."/>
            <person name="Pavan S."/>
            <person name="Mazzeo R."/>
            <person name="Moldovan C."/>
            <person name="Aiese Cigliano R."/>
            <person name="Del Cueto J."/>
            <person name="Ricciardi F."/>
            <person name="Lotti C."/>
            <person name="Ricciardi L."/>
            <person name="Dicenta F."/>
            <person name="Lopez-Marques R.L."/>
            <person name="Lindberg Moller B."/>
        </authorList>
    </citation>
    <scope>NUCLEOTIDE SEQUENCE</scope>
</reference>
<evidence type="ECO:0000313" key="2">
    <source>
        <dbReference type="EMBL" id="BBG93845.1"/>
    </source>
</evidence>
<protein>
    <submittedName>
        <fullName evidence="2">Uncharacterized protein</fullName>
    </submittedName>
</protein>
<proteinExistence type="predicted"/>
<name>A0A4Y1QPQ8_PRUDU</name>
<dbReference type="EMBL" id="AP019297">
    <property type="protein sequence ID" value="BBG93845.1"/>
    <property type="molecule type" value="Genomic_DNA"/>
</dbReference>
<feature type="region of interest" description="Disordered" evidence="1">
    <location>
        <begin position="74"/>
        <end position="97"/>
    </location>
</feature>
<sequence length="97" mass="11293">MNLSVDNHRFRDMRYPSIIYYKLRERLSLTQLAFEISKNKLMSKMWSLIRQHQFVSGTQCVLLSKQENIKVPLFDSETPPIQDQSDSENVGGKGCNL</sequence>
<accession>A0A4Y1QPQ8</accession>